<protein>
    <submittedName>
        <fullName evidence="2">Uncharacterized protein</fullName>
    </submittedName>
</protein>
<dbReference type="InterPro" id="IPR021842">
    <property type="entry name" value="DUF3435"/>
</dbReference>
<evidence type="ECO:0000256" key="1">
    <source>
        <dbReference type="SAM" id="MobiDB-lite"/>
    </source>
</evidence>
<dbReference type="PANTHER" id="PTHR37535">
    <property type="entry name" value="FLUG DOMAIN PROTEIN"/>
    <property type="match status" value="1"/>
</dbReference>
<dbReference type="RefSeq" id="XP_033429586.1">
    <property type="nucleotide sequence ID" value="XM_033567591.1"/>
</dbReference>
<sequence length="219" mass="25161">MLFFSDQPRKASSDSQEGAFPHLYQRHEEVKQELSKLRKTLANGTWKTARKEYFHNAPVLKVDRQIKQLLGQSNNTHGDADSSEDKDCELPIPEYIFPKRARLVENFYGPEAENFDEDMLLERRIQVTKDMVALSQLCEPNWRGNRVNWDKDDNKIKKSEELLPPKNKPLECPTDVCIICYGLSQRSASNLLPINFLPSEKILSVAILLTLISPMRTTG</sequence>
<dbReference type="OrthoDB" id="4507027at2759"/>
<name>A0A5M9MT29_9EURO</name>
<dbReference type="GeneID" id="54325608"/>
<dbReference type="Proteomes" id="UP000324241">
    <property type="component" value="Unassembled WGS sequence"/>
</dbReference>
<proteinExistence type="predicted"/>
<dbReference type="AlphaFoldDB" id="A0A5M9MT29"/>
<feature type="region of interest" description="Disordered" evidence="1">
    <location>
        <begin position="1"/>
        <end position="20"/>
    </location>
</feature>
<dbReference type="Pfam" id="PF11917">
    <property type="entry name" value="DUF3435"/>
    <property type="match status" value="1"/>
</dbReference>
<dbReference type="PANTHER" id="PTHR37535:SF4">
    <property type="entry name" value="FLUG DOMAIN-CONTAINING PROTEIN"/>
    <property type="match status" value="1"/>
</dbReference>
<accession>A0A5M9MT29</accession>
<evidence type="ECO:0000313" key="3">
    <source>
        <dbReference type="Proteomes" id="UP000324241"/>
    </source>
</evidence>
<reference evidence="2 3" key="1">
    <citation type="submission" date="2019-08" db="EMBL/GenBank/DDBJ databases">
        <title>The genome sequence of a newly discovered highly antifungal drug resistant Aspergillus species, Aspergillus tanneri NIH 1004.</title>
        <authorList>
            <person name="Mounaud S."/>
            <person name="Singh I."/>
            <person name="Joardar V."/>
            <person name="Pakala S."/>
            <person name="Pakala S."/>
            <person name="Venepally P."/>
            <person name="Chung J.K."/>
            <person name="Losada L."/>
            <person name="Nierman W.C."/>
        </authorList>
    </citation>
    <scope>NUCLEOTIDE SEQUENCE [LARGE SCALE GENOMIC DNA]</scope>
    <source>
        <strain evidence="2 3">NIH1004</strain>
    </source>
</reference>
<dbReference type="EMBL" id="QUQM01000001">
    <property type="protein sequence ID" value="KAA8650225.1"/>
    <property type="molecule type" value="Genomic_DNA"/>
</dbReference>
<dbReference type="VEuPathDB" id="FungiDB:EYZ11_004448"/>
<comment type="caution">
    <text evidence="2">The sequence shown here is derived from an EMBL/GenBank/DDBJ whole genome shotgun (WGS) entry which is preliminary data.</text>
</comment>
<organism evidence="2 3">
    <name type="scientific">Aspergillus tanneri</name>
    <dbReference type="NCBI Taxonomy" id="1220188"/>
    <lineage>
        <taxon>Eukaryota</taxon>
        <taxon>Fungi</taxon>
        <taxon>Dikarya</taxon>
        <taxon>Ascomycota</taxon>
        <taxon>Pezizomycotina</taxon>
        <taxon>Eurotiomycetes</taxon>
        <taxon>Eurotiomycetidae</taxon>
        <taxon>Eurotiales</taxon>
        <taxon>Aspergillaceae</taxon>
        <taxon>Aspergillus</taxon>
        <taxon>Aspergillus subgen. Circumdati</taxon>
    </lineage>
</organism>
<gene>
    <name evidence="2" type="ORF">ATNIH1004_002906</name>
</gene>
<evidence type="ECO:0000313" key="2">
    <source>
        <dbReference type="EMBL" id="KAA8650225.1"/>
    </source>
</evidence>